<gene>
    <name evidence="2" type="ORF">H2200_012089</name>
</gene>
<comment type="caution">
    <text evidence="2">The sequence shown here is derived from an EMBL/GenBank/DDBJ whole genome shotgun (WGS) entry which is preliminary data.</text>
</comment>
<dbReference type="AlphaFoldDB" id="A0AA38WY48"/>
<dbReference type="Gene3D" id="3.30.420.40">
    <property type="match status" value="2"/>
</dbReference>
<keyword evidence="3" id="KW-1185">Reference proteome</keyword>
<reference evidence="2" key="1">
    <citation type="submission" date="2022-10" db="EMBL/GenBank/DDBJ databases">
        <title>Culturing micro-colonial fungi from biological soil crusts in the Mojave desert and describing Neophaeococcomyces mojavensis, and introducing the new genera and species Taxawa tesnikishii.</title>
        <authorList>
            <person name="Kurbessoian T."/>
            <person name="Stajich J.E."/>
        </authorList>
    </citation>
    <scope>NUCLEOTIDE SEQUENCE</scope>
    <source>
        <strain evidence="2">TK_41</strain>
    </source>
</reference>
<evidence type="ECO:0000313" key="3">
    <source>
        <dbReference type="Proteomes" id="UP001172673"/>
    </source>
</evidence>
<protein>
    <submittedName>
        <fullName evidence="2">Uncharacterized protein</fullName>
    </submittedName>
</protein>
<dbReference type="Proteomes" id="UP001172673">
    <property type="component" value="Unassembled WGS sequence"/>
</dbReference>
<sequence length="713" mass="78665">MAASSGDVEMLDATVRDFEQLPTNFQYQAALESVGLDGRSRIKSGVDIGSTFSSINYGIVHQGASVAEPGNGPQTVQVDKNPQIPTVAAFFRDEKTSTCKLVFGTRAIRPPPTGHKVLARIALFKFSIVSQDAEFPQDQKLLSLIFKLQQQQSAQIEEVRSALFNCRYLVHDPLTRQQYPKTLNSINCINREFVRFLWHSAQADFASKHGLDPSLVAKFFKTKADVAVAVPAVSVWDDETKDILRELLNDAGFPKTTCIGFEANAAALYGLAIAAERGGVPITDMANDEETRVNTDIGGLTVDICGLVVVVDETGTDVKVKEKIPGTSSFHGSQFINELLKEYLKETFPDGLSNHMVGFIGTEDDVLNAFDKAFELIKQTFDGALAQYVIRPRFDSASHSQWHFRGLSPTELVLENDYMILSNSVMKEIFDKVLVLIGKSIKDCILEVDGPCKITLTGGGSRPPYVLEFLRRQLERTGPSVPAKQRITVEVAGATTDSAVARDNFLMLHSLDFSTIQQARATFGIQEHKPLVKRNADLSGTTTHKVTGHFRILHSEPVFPLLVDLPMQSWGRDAQVNSSGSFLVEIPNQEIGGWPIEMEKNPPGHVAARYCGDIPYQVDLNLDSLMPYATATILDAGGKPLRDLTSSLLLKSLYKHVASAESFDEEVEEEEDEPSDDMDWTMMDSGATNPPDPPQKYHGGHDVWHADGEFWKI</sequence>
<evidence type="ECO:0000313" key="2">
    <source>
        <dbReference type="EMBL" id="KAJ9603311.1"/>
    </source>
</evidence>
<dbReference type="PANTHER" id="PTHR14187">
    <property type="entry name" value="ALPHA KINASE/ELONGATION FACTOR 2 KINASE"/>
    <property type="match status" value="1"/>
</dbReference>
<accession>A0AA38WY48</accession>
<proteinExistence type="predicted"/>
<organism evidence="2 3">
    <name type="scientific">Cladophialophora chaetospira</name>
    <dbReference type="NCBI Taxonomy" id="386627"/>
    <lineage>
        <taxon>Eukaryota</taxon>
        <taxon>Fungi</taxon>
        <taxon>Dikarya</taxon>
        <taxon>Ascomycota</taxon>
        <taxon>Pezizomycotina</taxon>
        <taxon>Eurotiomycetes</taxon>
        <taxon>Chaetothyriomycetidae</taxon>
        <taxon>Chaetothyriales</taxon>
        <taxon>Herpotrichiellaceae</taxon>
        <taxon>Cladophialophora</taxon>
    </lineage>
</organism>
<feature type="compositionally biased region" description="Acidic residues" evidence="1">
    <location>
        <begin position="662"/>
        <end position="679"/>
    </location>
</feature>
<feature type="region of interest" description="Disordered" evidence="1">
    <location>
        <begin position="661"/>
        <end position="700"/>
    </location>
</feature>
<name>A0AA38WY48_9EURO</name>
<dbReference type="InterPro" id="IPR043129">
    <property type="entry name" value="ATPase_NBD"/>
</dbReference>
<dbReference type="CDD" id="cd10170">
    <property type="entry name" value="ASKHA_NBD_HSP70"/>
    <property type="match status" value="1"/>
</dbReference>
<dbReference type="Gene3D" id="3.90.640.10">
    <property type="entry name" value="Actin, Chain A, domain 4"/>
    <property type="match status" value="1"/>
</dbReference>
<dbReference type="EMBL" id="JAPDRK010000022">
    <property type="protein sequence ID" value="KAJ9603311.1"/>
    <property type="molecule type" value="Genomic_DNA"/>
</dbReference>
<dbReference type="SUPFAM" id="SSF53067">
    <property type="entry name" value="Actin-like ATPase domain"/>
    <property type="match status" value="1"/>
</dbReference>
<evidence type="ECO:0000256" key="1">
    <source>
        <dbReference type="SAM" id="MobiDB-lite"/>
    </source>
</evidence>
<dbReference type="PANTHER" id="PTHR14187:SF5">
    <property type="entry name" value="HEAT SHOCK 70 KDA PROTEIN 12A"/>
    <property type="match status" value="1"/>
</dbReference>